<dbReference type="PANTHER" id="PTHR46579">
    <property type="entry name" value="F5/8 TYPE C DOMAIN-CONTAINING PROTEIN-RELATED"/>
    <property type="match status" value="1"/>
</dbReference>
<evidence type="ECO:0008006" key="3">
    <source>
        <dbReference type="Google" id="ProtNLM"/>
    </source>
</evidence>
<proteinExistence type="predicted"/>
<reference evidence="1 2" key="1">
    <citation type="journal article" date="2020" name="Cell">
        <title>Large-Scale Comparative Analyses of Tick Genomes Elucidate Their Genetic Diversity and Vector Capacities.</title>
        <authorList>
            <consortium name="Tick Genome and Microbiome Consortium (TIGMIC)"/>
            <person name="Jia N."/>
            <person name="Wang J."/>
            <person name="Shi W."/>
            <person name="Du L."/>
            <person name="Sun Y."/>
            <person name="Zhan W."/>
            <person name="Jiang J.F."/>
            <person name="Wang Q."/>
            <person name="Zhang B."/>
            <person name="Ji P."/>
            <person name="Bell-Sakyi L."/>
            <person name="Cui X.M."/>
            <person name="Yuan T.T."/>
            <person name="Jiang B.G."/>
            <person name="Yang W.F."/>
            <person name="Lam T.T."/>
            <person name="Chang Q.C."/>
            <person name="Ding S.J."/>
            <person name="Wang X.J."/>
            <person name="Zhu J.G."/>
            <person name="Ruan X.D."/>
            <person name="Zhao L."/>
            <person name="Wei J.T."/>
            <person name="Ye R.Z."/>
            <person name="Que T.C."/>
            <person name="Du C.H."/>
            <person name="Zhou Y.H."/>
            <person name="Cheng J.X."/>
            <person name="Dai P.F."/>
            <person name="Guo W.B."/>
            <person name="Han X.H."/>
            <person name="Huang E.J."/>
            <person name="Li L.F."/>
            <person name="Wei W."/>
            <person name="Gao Y.C."/>
            <person name="Liu J.Z."/>
            <person name="Shao H.Z."/>
            <person name="Wang X."/>
            <person name="Wang C.C."/>
            <person name="Yang T.C."/>
            <person name="Huo Q.B."/>
            <person name="Li W."/>
            <person name="Chen H.Y."/>
            <person name="Chen S.E."/>
            <person name="Zhou L.G."/>
            <person name="Ni X.B."/>
            <person name="Tian J.H."/>
            <person name="Sheng Y."/>
            <person name="Liu T."/>
            <person name="Pan Y.S."/>
            <person name="Xia L.Y."/>
            <person name="Li J."/>
            <person name="Zhao F."/>
            <person name="Cao W.C."/>
        </authorList>
    </citation>
    <scope>NUCLEOTIDE SEQUENCE [LARGE SCALE GENOMIC DNA]</scope>
    <source>
        <strain evidence="1">HaeL-2018</strain>
    </source>
</reference>
<dbReference type="OrthoDB" id="6495344at2759"/>
<keyword evidence="2" id="KW-1185">Reference proteome</keyword>
<dbReference type="Proteomes" id="UP000821853">
    <property type="component" value="Chromosome 1"/>
</dbReference>
<protein>
    <recommendedName>
        <fullName evidence="3">Cr1-8 nvi</fullName>
    </recommendedName>
</protein>
<name>A0A9J6FDR7_HAELO</name>
<dbReference type="OMA" id="ITETNTC"/>
<dbReference type="VEuPathDB" id="VectorBase:HLOH_060071"/>
<dbReference type="PANTHER" id="PTHR46579:SF1">
    <property type="entry name" value="F5_8 TYPE C DOMAIN-CONTAINING PROTEIN"/>
    <property type="match status" value="1"/>
</dbReference>
<dbReference type="EMBL" id="JABSTR010000001">
    <property type="protein sequence ID" value="KAH9360252.1"/>
    <property type="molecule type" value="Genomic_DNA"/>
</dbReference>
<organism evidence="1 2">
    <name type="scientific">Haemaphysalis longicornis</name>
    <name type="common">Bush tick</name>
    <dbReference type="NCBI Taxonomy" id="44386"/>
    <lineage>
        <taxon>Eukaryota</taxon>
        <taxon>Metazoa</taxon>
        <taxon>Ecdysozoa</taxon>
        <taxon>Arthropoda</taxon>
        <taxon>Chelicerata</taxon>
        <taxon>Arachnida</taxon>
        <taxon>Acari</taxon>
        <taxon>Parasitiformes</taxon>
        <taxon>Ixodida</taxon>
        <taxon>Ixodoidea</taxon>
        <taxon>Ixodidae</taxon>
        <taxon>Haemaphysalinae</taxon>
        <taxon>Haemaphysalis</taxon>
    </lineage>
</organism>
<evidence type="ECO:0000313" key="1">
    <source>
        <dbReference type="EMBL" id="KAH9360252.1"/>
    </source>
</evidence>
<dbReference type="InterPro" id="IPR004242">
    <property type="entry name" value="Transposase_21"/>
</dbReference>
<sequence>MTDGDMYRRIRKEISEHDLTLTLNADGAPIFKSSNYSMWPVQVVVNELPRHMRQNNVLVPLLWYGQSRPDMTLLLGSVVKQMDELGLDGVSWTVGTQMIHSKVYCVSCTADSSARAIMQNMAQYNGYYGCGWCLHQGVPIDRTIKYPVGGAVEERTSQQTLKMMAEAAASSKAVQGVKGPSALINLQHFDIVWSFTPDYMHCVLLGVTRQLTELWLASVGEPFYIGSPDDLYELDERLLSIKPPLCFPRLPRSLLQRKYWKATGGSSGCFFSLPCVVGVLPAKYSRHYSLLVRGIALMLKDTVSDDDITESTKCIVRFVVGVQFLYDEAEMTFNMHQLLHLPKSAALQGPLWAHSFFMFESNIGQVKKLVTSAHGVSQQIVERLMMTANLENLKALASTQTQELLSKSPTTTKQAVVPLGTARPVSAALLAWVHEEMGDIIAGPVVEHDRVAVSGFVFHSEQYKRPYKTDSTVLLMSGTFVKAETLLSATDHFGNKKVFAVSQKYVTKAIMKTSHILKCESLGGKKLVEVLPTALPSMFVNFGNEMFVTVLMQKVLFASS</sequence>
<evidence type="ECO:0000313" key="2">
    <source>
        <dbReference type="Proteomes" id="UP000821853"/>
    </source>
</evidence>
<dbReference type="Pfam" id="PF02992">
    <property type="entry name" value="Transposase_21"/>
    <property type="match status" value="1"/>
</dbReference>
<gene>
    <name evidence="1" type="ORF">HPB48_019830</name>
</gene>
<accession>A0A9J6FDR7</accession>
<comment type="caution">
    <text evidence="1">The sequence shown here is derived from an EMBL/GenBank/DDBJ whole genome shotgun (WGS) entry which is preliminary data.</text>
</comment>
<dbReference type="AlphaFoldDB" id="A0A9J6FDR7"/>